<gene>
    <name evidence="1" type="ORF">DUNSADRAFT_8211</name>
</gene>
<dbReference type="EMBL" id="MU069734">
    <property type="protein sequence ID" value="KAF5834875.1"/>
    <property type="molecule type" value="Genomic_DNA"/>
</dbReference>
<organism evidence="1 2">
    <name type="scientific">Dunaliella salina</name>
    <name type="common">Green alga</name>
    <name type="synonym">Protococcus salinus</name>
    <dbReference type="NCBI Taxonomy" id="3046"/>
    <lineage>
        <taxon>Eukaryota</taxon>
        <taxon>Viridiplantae</taxon>
        <taxon>Chlorophyta</taxon>
        <taxon>core chlorophytes</taxon>
        <taxon>Chlorophyceae</taxon>
        <taxon>CS clade</taxon>
        <taxon>Chlamydomonadales</taxon>
        <taxon>Dunaliellaceae</taxon>
        <taxon>Dunaliella</taxon>
    </lineage>
</organism>
<accession>A0ABQ7GJT9</accession>
<sequence length="67" mass="7462">MQTSELSVCWRPCYVFSRGSLPGWVAATEGAVFGIGIVFTPRCTVYASSFWRCVLHRCFPSAPVGWE</sequence>
<keyword evidence="2" id="KW-1185">Reference proteome</keyword>
<evidence type="ECO:0000313" key="1">
    <source>
        <dbReference type="EMBL" id="KAF5834875.1"/>
    </source>
</evidence>
<reference evidence="1" key="1">
    <citation type="submission" date="2017-08" db="EMBL/GenBank/DDBJ databases">
        <authorList>
            <person name="Polle J.E."/>
            <person name="Barry K."/>
            <person name="Cushman J."/>
            <person name="Schmutz J."/>
            <person name="Tran D."/>
            <person name="Hathwaick L.T."/>
            <person name="Yim W.C."/>
            <person name="Jenkins J."/>
            <person name="Mckie-Krisberg Z.M."/>
            <person name="Prochnik S."/>
            <person name="Lindquist E."/>
            <person name="Dockter R.B."/>
            <person name="Adam C."/>
            <person name="Molina H."/>
            <person name="Bunkerborg J."/>
            <person name="Jin E."/>
            <person name="Buchheim M."/>
            <person name="Magnuson J."/>
        </authorList>
    </citation>
    <scope>NUCLEOTIDE SEQUENCE</scope>
    <source>
        <strain evidence="1">CCAP 19/18</strain>
    </source>
</reference>
<protein>
    <recommendedName>
        <fullName evidence="3">Encoded protein</fullName>
    </recommendedName>
</protein>
<dbReference type="Proteomes" id="UP000815325">
    <property type="component" value="Unassembled WGS sequence"/>
</dbReference>
<evidence type="ECO:0008006" key="3">
    <source>
        <dbReference type="Google" id="ProtNLM"/>
    </source>
</evidence>
<name>A0ABQ7GJT9_DUNSA</name>
<proteinExistence type="predicted"/>
<evidence type="ECO:0000313" key="2">
    <source>
        <dbReference type="Proteomes" id="UP000815325"/>
    </source>
</evidence>
<comment type="caution">
    <text evidence="1">The sequence shown here is derived from an EMBL/GenBank/DDBJ whole genome shotgun (WGS) entry which is preliminary data.</text>
</comment>